<name>A0A8A3P1Q3_9HELO</name>
<dbReference type="OrthoDB" id="3542648at2759"/>
<dbReference type="AlphaFoldDB" id="A0A8A3P1Q3"/>
<proteinExistence type="predicted"/>
<evidence type="ECO:0000256" key="1">
    <source>
        <dbReference type="SAM" id="MobiDB-lite"/>
    </source>
</evidence>
<accession>A0A8A3P1Q3</accession>
<gene>
    <name evidence="2" type="ORF">DSL72_000480</name>
</gene>
<feature type="compositionally biased region" description="Basic residues" evidence="1">
    <location>
        <begin position="200"/>
        <end position="211"/>
    </location>
</feature>
<feature type="region of interest" description="Disordered" evidence="1">
    <location>
        <begin position="80"/>
        <end position="211"/>
    </location>
</feature>
<evidence type="ECO:0000313" key="2">
    <source>
        <dbReference type="EMBL" id="QSZ30922.1"/>
    </source>
</evidence>
<feature type="compositionally biased region" description="Basic residues" evidence="1">
    <location>
        <begin position="142"/>
        <end position="157"/>
    </location>
</feature>
<keyword evidence="3" id="KW-1185">Reference proteome</keyword>
<organism evidence="2 3">
    <name type="scientific">Monilinia vaccinii-corymbosi</name>
    <dbReference type="NCBI Taxonomy" id="61207"/>
    <lineage>
        <taxon>Eukaryota</taxon>
        <taxon>Fungi</taxon>
        <taxon>Dikarya</taxon>
        <taxon>Ascomycota</taxon>
        <taxon>Pezizomycotina</taxon>
        <taxon>Leotiomycetes</taxon>
        <taxon>Helotiales</taxon>
        <taxon>Sclerotiniaceae</taxon>
        <taxon>Monilinia</taxon>
    </lineage>
</organism>
<dbReference type="Proteomes" id="UP000672032">
    <property type="component" value="Chromosome 2"/>
</dbReference>
<feature type="compositionally biased region" description="Basic and acidic residues" evidence="1">
    <location>
        <begin position="169"/>
        <end position="194"/>
    </location>
</feature>
<protein>
    <submittedName>
        <fullName evidence="2">Uncharacterized protein</fullName>
    </submittedName>
</protein>
<evidence type="ECO:0000313" key="3">
    <source>
        <dbReference type="Proteomes" id="UP000672032"/>
    </source>
</evidence>
<reference evidence="2" key="1">
    <citation type="submission" date="2020-10" db="EMBL/GenBank/DDBJ databases">
        <title>Genome Sequence of Monilinia vaccinii-corymbosi Sheds Light on Mummy Berry Disease Infection of Blueberry and Mating Type.</title>
        <authorList>
            <person name="Yow A.G."/>
            <person name="Zhang Y."/>
            <person name="Bansal K."/>
            <person name="Eacker S.M."/>
            <person name="Sullivan S."/>
            <person name="Liachko I."/>
            <person name="Cubeta M.A."/>
            <person name="Rollins J.A."/>
            <person name="Ashrafi H."/>
        </authorList>
    </citation>
    <scope>NUCLEOTIDE SEQUENCE</scope>
    <source>
        <strain evidence="2">RL-1</strain>
    </source>
</reference>
<dbReference type="EMBL" id="CP063406">
    <property type="protein sequence ID" value="QSZ30922.1"/>
    <property type="molecule type" value="Genomic_DNA"/>
</dbReference>
<feature type="compositionally biased region" description="Basic and acidic residues" evidence="1">
    <location>
        <begin position="128"/>
        <end position="141"/>
    </location>
</feature>
<sequence length="211" mass="23680">MSLRDVKISVKFLDDTRKLSLRQISAGSEGVVEMALDVDEVKGKTGYCSVVDFVDLSGAFGKSPNPQSTKQWSQTEIPIAERGTKYDQQRPTPQVIPTTYFPVDDPYDFNTGDGRGDQPDSIALTPSDPKDLALSDEEKARKPSRRRNRLQRRAKAKSRAEVEDDDDMERLPLFDERAQDALPRGDRRGADKRLGTSKKPSAKGRHIKFLE</sequence>